<evidence type="ECO:0000256" key="9">
    <source>
        <dbReference type="ARBA" id="ARBA00023242"/>
    </source>
</evidence>
<accession>A0A397HG50</accession>
<protein>
    <recommendedName>
        <fullName evidence="3">proteasome endopeptidase complex</fullName>
        <ecNumber evidence="3">3.4.25.1</ecNumber>
    </recommendedName>
</protein>
<dbReference type="PANTHER" id="PTHR32194:SF4">
    <property type="entry name" value="PROTEASOME SUBUNIT BETA TYPE-7"/>
    <property type="match status" value="1"/>
</dbReference>
<dbReference type="GO" id="GO:0005737">
    <property type="term" value="C:cytoplasm"/>
    <property type="evidence" value="ECO:0007669"/>
    <property type="project" value="TreeGrafter"/>
</dbReference>
<dbReference type="InterPro" id="IPR000243">
    <property type="entry name" value="Pept_T1A_subB"/>
</dbReference>
<evidence type="ECO:0000313" key="12">
    <source>
        <dbReference type="EMBL" id="RHZ61859.1"/>
    </source>
</evidence>
<evidence type="ECO:0000256" key="2">
    <source>
        <dbReference type="ARBA" id="ARBA00004123"/>
    </source>
</evidence>
<dbReference type="AlphaFoldDB" id="A0A397HG50"/>
<dbReference type="InterPro" id="IPR029055">
    <property type="entry name" value="Ntn_hydrolases_N"/>
</dbReference>
<comment type="catalytic activity">
    <reaction evidence="1">
        <text>Cleavage of peptide bonds with very broad specificity.</text>
        <dbReference type="EC" id="3.4.25.1"/>
    </reaction>
</comment>
<comment type="subcellular location">
    <subcellularLocation>
        <location evidence="2">Nucleus</location>
    </subcellularLocation>
</comment>
<keyword evidence="4" id="KW-0963">Cytoplasm</keyword>
<keyword evidence="9" id="KW-0539">Nucleus</keyword>
<keyword evidence="6" id="KW-0888">Threonine protease</keyword>
<dbReference type="GO" id="GO:0051603">
    <property type="term" value="P:proteolysis involved in protein catabolic process"/>
    <property type="evidence" value="ECO:0007669"/>
    <property type="project" value="InterPro"/>
</dbReference>
<dbReference type="Pfam" id="PF00227">
    <property type="entry name" value="Proteasome"/>
    <property type="match status" value="1"/>
</dbReference>
<dbReference type="SUPFAM" id="SSF56235">
    <property type="entry name" value="N-terminal nucleophile aminohydrolases (Ntn hydrolases)"/>
    <property type="match status" value="1"/>
</dbReference>
<dbReference type="STRING" id="1348612.A0A397HG50"/>
<reference evidence="12 13" key="1">
    <citation type="submission" date="2018-08" db="EMBL/GenBank/DDBJ databases">
        <title>Genome and evolution of the arbuscular mycorrhizal fungus Diversispora epigaea (formerly Glomus versiforme) and its bacterial endosymbionts.</title>
        <authorList>
            <person name="Sun X."/>
            <person name="Fei Z."/>
            <person name="Harrison M."/>
        </authorList>
    </citation>
    <scope>NUCLEOTIDE SEQUENCE [LARGE SCALE GENOMIC DNA]</scope>
    <source>
        <strain evidence="12 13">IT104</strain>
    </source>
</reference>
<organism evidence="12 13">
    <name type="scientific">Diversispora epigaea</name>
    <dbReference type="NCBI Taxonomy" id="1348612"/>
    <lineage>
        <taxon>Eukaryota</taxon>
        <taxon>Fungi</taxon>
        <taxon>Fungi incertae sedis</taxon>
        <taxon>Mucoromycota</taxon>
        <taxon>Glomeromycotina</taxon>
        <taxon>Glomeromycetes</taxon>
        <taxon>Diversisporales</taxon>
        <taxon>Diversisporaceae</taxon>
        <taxon>Diversispora</taxon>
    </lineage>
</organism>
<feature type="active site" description="Nucleophile" evidence="10">
    <location>
        <position position="38"/>
    </location>
</feature>
<evidence type="ECO:0000256" key="5">
    <source>
        <dbReference type="ARBA" id="ARBA00022670"/>
    </source>
</evidence>
<evidence type="ECO:0000256" key="6">
    <source>
        <dbReference type="ARBA" id="ARBA00022698"/>
    </source>
</evidence>
<dbReference type="OrthoDB" id="429533at2759"/>
<proteinExistence type="predicted"/>
<dbReference type="PRINTS" id="PR00141">
    <property type="entry name" value="PROTEASOME"/>
</dbReference>
<dbReference type="Proteomes" id="UP000266861">
    <property type="component" value="Unassembled WGS sequence"/>
</dbReference>
<keyword evidence="13" id="KW-1185">Reference proteome</keyword>
<feature type="domain" description="Proteasome beta subunit C-terminal" evidence="11">
    <location>
        <begin position="235"/>
        <end position="260"/>
    </location>
</feature>
<evidence type="ECO:0000256" key="4">
    <source>
        <dbReference type="ARBA" id="ARBA00022490"/>
    </source>
</evidence>
<gene>
    <name evidence="12" type="ORF">Glove_345g13</name>
</gene>
<dbReference type="EMBL" id="PQFF01000315">
    <property type="protein sequence ID" value="RHZ61859.1"/>
    <property type="molecule type" value="Genomic_DNA"/>
</dbReference>
<keyword evidence="8" id="KW-0647">Proteasome</keyword>
<evidence type="ECO:0000256" key="8">
    <source>
        <dbReference type="ARBA" id="ARBA00022942"/>
    </source>
</evidence>
<dbReference type="InterPro" id="IPR001353">
    <property type="entry name" value="Proteasome_sua/b"/>
</dbReference>
<keyword evidence="7" id="KW-0378">Hydrolase</keyword>
<evidence type="ECO:0000256" key="10">
    <source>
        <dbReference type="PIRSR" id="PIRSR600243-1"/>
    </source>
</evidence>
<comment type="caution">
    <text evidence="12">The sequence shown here is derived from an EMBL/GenBank/DDBJ whole genome shotgun (WGS) entry which is preliminary data.</text>
</comment>
<sequence length="268" mass="29236">METNIIPRKGGFNFDNYKRNLFLEQKGLTLPKVTKTGTTIVGALFKDGVVLGADTRATGGSIVQDKDIIKISYIAPNIYCCGAGTAADTLFTTALISSQLELHRLTTGRQSRFNSAETMLKQLLFRHQGHIGAALILGGYDINGPVLAHIYPHGSSEHHPYITMGSGSLAAVSVLETRWTKNLERQDAIDMVKDAVEAGIFNDLGSGSNVNLVVIEKNKTESLREYSKPTPHHPKNCDYKYKRGTTAILKESIKDLVVVTDGEAMDIS</sequence>
<evidence type="ECO:0000256" key="3">
    <source>
        <dbReference type="ARBA" id="ARBA00012039"/>
    </source>
</evidence>
<dbReference type="GO" id="GO:0005634">
    <property type="term" value="C:nucleus"/>
    <property type="evidence" value="ECO:0007669"/>
    <property type="project" value="UniProtKB-SubCell"/>
</dbReference>
<dbReference type="InterPro" id="IPR024689">
    <property type="entry name" value="Proteasome_bsu_C"/>
</dbReference>
<dbReference type="Gene3D" id="3.60.20.10">
    <property type="entry name" value="Glutamine Phosphoribosylpyrophosphate, subunit 1, domain 1"/>
    <property type="match status" value="1"/>
</dbReference>
<dbReference type="PANTHER" id="PTHR32194">
    <property type="entry name" value="METALLOPROTEASE TLDD"/>
    <property type="match status" value="1"/>
</dbReference>
<keyword evidence="5" id="KW-0645">Protease</keyword>
<dbReference type="GO" id="GO:0005839">
    <property type="term" value="C:proteasome core complex"/>
    <property type="evidence" value="ECO:0007669"/>
    <property type="project" value="InterPro"/>
</dbReference>
<dbReference type="InterPro" id="IPR023333">
    <property type="entry name" value="Proteasome_suB-type"/>
</dbReference>
<dbReference type="PROSITE" id="PS51476">
    <property type="entry name" value="PROTEASOME_BETA_2"/>
    <property type="match status" value="1"/>
</dbReference>
<dbReference type="EC" id="3.4.25.1" evidence="3"/>
<dbReference type="GO" id="GO:0004298">
    <property type="term" value="F:threonine-type endopeptidase activity"/>
    <property type="evidence" value="ECO:0007669"/>
    <property type="project" value="UniProtKB-KW"/>
</dbReference>
<evidence type="ECO:0000313" key="13">
    <source>
        <dbReference type="Proteomes" id="UP000266861"/>
    </source>
</evidence>
<evidence type="ECO:0000256" key="7">
    <source>
        <dbReference type="ARBA" id="ARBA00022801"/>
    </source>
</evidence>
<evidence type="ECO:0000256" key="1">
    <source>
        <dbReference type="ARBA" id="ARBA00001198"/>
    </source>
</evidence>
<dbReference type="Pfam" id="PF12465">
    <property type="entry name" value="Pr_beta_C"/>
    <property type="match status" value="1"/>
</dbReference>
<evidence type="ECO:0000259" key="11">
    <source>
        <dbReference type="Pfam" id="PF12465"/>
    </source>
</evidence>
<name>A0A397HG50_9GLOM</name>
<dbReference type="CDD" id="cd03763">
    <property type="entry name" value="proteasome_beta_type_7"/>
    <property type="match status" value="1"/>
</dbReference>